<evidence type="ECO:0000256" key="1">
    <source>
        <dbReference type="SAM" id="MobiDB-lite"/>
    </source>
</evidence>
<gene>
    <name evidence="2" type="ORF">H7313_02630</name>
</gene>
<protein>
    <submittedName>
        <fullName evidence="2">DUF192 domain-containing protein</fullName>
    </submittedName>
</protein>
<feature type="compositionally biased region" description="Basic and acidic residues" evidence="1">
    <location>
        <begin position="1"/>
        <end position="13"/>
    </location>
</feature>
<dbReference type="Proteomes" id="UP000587396">
    <property type="component" value="Unassembled WGS sequence"/>
</dbReference>
<reference evidence="2 3" key="1">
    <citation type="submission" date="2020-08" db="EMBL/GenBank/DDBJ databases">
        <authorList>
            <person name="Liu C."/>
            <person name="Sun Q."/>
        </authorList>
    </citation>
    <scope>NUCLEOTIDE SEQUENCE [LARGE SCALE GENOMIC DNA]</scope>
    <source>
        <strain evidence="2 3">N22</strain>
    </source>
</reference>
<comment type="caution">
    <text evidence="2">The sequence shown here is derived from an EMBL/GenBank/DDBJ whole genome shotgun (WGS) entry which is preliminary data.</text>
</comment>
<dbReference type="EMBL" id="JACMSE010000001">
    <property type="protein sequence ID" value="MBC2888247.1"/>
    <property type="molecule type" value="Genomic_DNA"/>
</dbReference>
<feature type="region of interest" description="Disordered" evidence="1">
    <location>
        <begin position="1"/>
        <end position="51"/>
    </location>
</feature>
<feature type="compositionally biased region" description="Basic and acidic residues" evidence="1">
    <location>
        <begin position="20"/>
        <end position="41"/>
    </location>
</feature>
<proteinExistence type="predicted"/>
<sequence length="161" mass="17485">MEKAEVGTRDLVCRKGTASSERRVAKRAPEGLGRRRSENPERVTVSANSEQAKRLEKRTALTLATRGRRKAAGLLFTGPNDKALLLVSCNDVHTVGMRHAIDVAFVDRAGLVVEAHRAVGPLRRLRNAKAVAVVERFASCDAPWFAVGDQVMISSGREAAL</sequence>
<evidence type="ECO:0000313" key="3">
    <source>
        <dbReference type="Proteomes" id="UP000587396"/>
    </source>
</evidence>
<organism evidence="2 3">
    <name type="scientific">Gordonibacter massiliensis</name>
    <name type="common">ex Traore et al. 2017</name>
    <dbReference type="NCBI Taxonomy" id="1841863"/>
    <lineage>
        <taxon>Bacteria</taxon>
        <taxon>Bacillati</taxon>
        <taxon>Actinomycetota</taxon>
        <taxon>Coriobacteriia</taxon>
        <taxon>Eggerthellales</taxon>
        <taxon>Eggerthellaceae</taxon>
        <taxon>Gordonibacter</taxon>
    </lineage>
</organism>
<evidence type="ECO:0000313" key="2">
    <source>
        <dbReference type="EMBL" id="MBC2888247.1"/>
    </source>
</evidence>
<dbReference type="AlphaFoldDB" id="A0A842J930"/>
<keyword evidence="3" id="KW-1185">Reference proteome</keyword>
<name>A0A842J930_9ACTN</name>
<accession>A0A842J930</accession>